<feature type="transmembrane region" description="Helical" evidence="1">
    <location>
        <begin position="317"/>
        <end position="335"/>
    </location>
</feature>
<accession>A0A0R2JDF0</accession>
<organism evidence="2 3">
    <name type="scientific">Weissella kandleri</name>
    <dbReference type="NCBI Taxonomy" id="1616"/>
    <lineage>
        <taxon>Bacteria</taxon>
        <taxon>Bacillati</taxon>
        <taxon>Bacillota</taxon>
        <taxon>Bacilli</taxon>
        <taxon>Lactobacillales</taxon>
        <taxon>Lactobacillaceae</taxon>
        <taxon>Weissella</taxon>
    </lineage>
</organism>
<feature type="transmembrane region" description="Helical" evidence="1">
    <location>
        <begin position="41"/>
        <end position="58"/>
    </location>
</feature>
<protein>
    <recommendedName>
        <fullName evidence="4">Mutg family lantibiotic protection abc superfamily atp binding cassette transporter permease</fullName>
    </recommendedName>
</protein>
<evidence type="ECO:0000313" key="3">
    <source>
        <dbReference type="Proteomes" id="UP000051655"/>
    </source>
</evidence>
<dbReference type="Proteomes" id="UP000051655">
    <property type="component" value="Unassembled WGS sequence"/>
</dbReference>
<comment type="caution">
    <text evidence="2">The sequence shown here is derived from an EMBL/GenBank/DDBJ whole genome shotgun (WGS) entry which is preliminary data.</text>
</comment>
<keyword evidence="3" id="KW-1185">Reference proteome</keyword>
<feature type="transmembrane region" description="Helical" evidence="1">
    <location>
        <begin position="342"/>
        <end position="365"/>
    </location>
</feature>
<keyword evidence="1" id="KW-0812">Transmembrane</keyword>
<feature type="transmembrane region" description="Helical" evidence="1">
    <location>
        <begin position="169"/>
        <end position="189"/>
    </location>
</feature>
<reference evidence="2 3" key="1">
    <citation type="journal article" date="2015" name="Genome Announc.">
        <title>Expanding the biotechnology potential of lactobacilli through comparative genomics of 213 strains and associated genera.</title>
        <authorList>
            <person name="Sun Z."/>
            <person name="Harris H.M."/>
            <person name="McCann A."/>
            <person name="Guo C."/>
            <person name="Argimon S."/>
            <person name="Zhang W."/>
            <person name="Yang X."/>
            <person name="Jeffery I.B."/>
            <person name="Cooney J.C."/>
            <person name="Kagawa T.F."/>
            <person name="Liu W."/>
            <person name="Song Y."/>
            <person name="Salvetti E."/>
            <person name="Wrobel A."/>
            <person name="Rasinkangas P."/>
            <person name="Parkhill J."/>
            <person name="Rea M.C."/>
            <person name="O'Sullivan O."/>
            <person name="Ritari J."/>
            <person name="Douillard F.P."/>
            <person name="Paul Ross R."/>
            <person name="Yang R."/>
            <person name="Briner A.E."/>
            <person name="Felis G.E."/>
            <person name="de Vos W.M."/>
            <person name="Barrangou R."/>
            <person name="Klaenhammer T.R."/>
            <person name="Caufield P.W."/>
            <person name="Cui Y."/>
            <person name="Zhang H."/>
            <person name="O'Toole P.W."/>
        </authorList>
    </citation>
    <scope>NUCLEOTIDE SEQUENCE [LARGE SCALE GENOMIC DNA]</scope>
    <source>
        <strain evidence="2 3">DSM 20593</strain>
    </source>
</reference>
<gene>
    <name evidence="2" type="ORF">IV73_GL000543</name>
</gene>
<evidence type="ECO:0000313" key="2">
    <source>
        <dbReference type="EMBL" id="KRN75378.1"/>
    </source>
</evidence>
<evidence type="ECO:0008006" key="4">
    <source>
        <dbReference type="Google" id="ProtNLM"/>
    </source>
</evidence>
<dbReference type="STRING" id="1616.IV73_GL000543"/>
<dbReference type="EMBL" id="JQBP01000002">
    <property type="protein sequence ID" value="KRN75378.1"/>
    <property type="molecule type" value="Genomic_DNA"/>
</dbReference>
<proteinExistence type="predicted"/>
<feature type="transmembrane region" description="Helical" evidence="1">
    <location>
        <begin position="119"/>
        <end position="138"/>
    </location>
</feature>
<feature type="transmembrane region" description="Helical" evidence="1">
    <location>
        <begin position="144"/>
        <end position="162"/>
    </location>
</feature>
<feature type="transmembrane region" description="Helical" evidence="1">
    <location>
        <begin position="242"/>
        <end position="262"/>
    </location>
</feature>
<keyword evidence="1" id="KW-0472">Membrane</keyword>
<feature type="transmembrane region" description="Helical" evidence="1">
    <location>
        <begin position="209"/>
        <end position="230"/>
    </location>
</feature>
<sequence length="571" mass="65496">MFNYLRVGMRLVIILGACLFVFGLLMLFLKKSDVAREGLHYFDFWMFFFGIVFGIVIYNSPLIHYDNYSHWAIIVKYLFTQGHLPVSSDQIISFTSYPPAMALFITQFVTWLGFSEGGMLLGQFIVIWAGLYGVFSVVRDRTRATITYVLCLILALLNVFNISIRMDNLLVDFVIPVIAAAGFAAVYTYREKRWLQLLLTFLFSSELLLIKNSGAMYVVMLMAYLIYSIVHDVQGNWFKRWAFGFGEALVPLGLSYLLFFWWSQHVHTAFQAVSKHEISVQAYQDQLNSESTATISKIGHKFLEQIFSFNSLSTKGVILINFVLIISWIIIRLFLKKRSHLFSSLIAIDVSFVIYYISVFGMYIVSMPYAEAINLDGSERYLSSMVMLNMLLAGMVIVNAMDTSMFEIDIKKRGIRSYQSISTKKLYQTSGIVLTAFATILMFSEINGLKFNQALNKDALPVQLSKMTSQNMRYNDNQVLLVDIHPNDVQNMYAGYVGKYYFYSDNVIARENFMMSNAEFEHVLNHYQYVVIPEEHATFTTMMKHVYHQKITQGIFKVTKGGLVPVANIPE</sequence>
<feature type="transmembrane region" description="Helical" evidence="1">
    <location>
        <begin position="385"/>
        <end position="405"/>
    </location>
</feature>
<dbReference type="AlphaFoldDB" id="A0A0R2JDF0"/>
<feature type="transmembrane region" description="Helical" evidence="1">
    <location>
        <begin position="426"/>
        <end position="444"/>
    </location>
</feature>
<dbReference type="PATRIC" id="fig|1616.3.peg.559"/>
<name>A0A0R2JDF0_9LACO</name>
<feature type="transmembrane region" description="Helical" evidence="1">
    <location>
        <begin position="12"/>
        <end position="29"/>
    </location>
</feature>
<keyword evidence="1" id="KW-1133">Transmembrane helix</keyword>
<evidence type="ECO:0000256" key="1">
    <source>
        <dbReference type="SAM" id="Phobius"/>
    </source>
</evidence>